<name>A0A3P6ED95_BRAOL</name>
<dbReference type="EMBL" id="LR031875">
    <property type="protein sequence ID" value="VDD32075.1"/>
    <property type="molecule type" value="Genomic_DNA"/>
</dbReference>
<gene>
    <name evidence="1" type="ORF">BOLC9T57398H</name>
</gene>
<accession>A0A3P6ED95</accession>
<proteinExistence type="predicted"/>
<protein>
    <submittedName>
        <fullName evidence="1">Uncharacterized protein</fullName>
    </submittedName>
</protein>
<organism evidence="1">
    <name type="scientific">Brassica oleracea</name>
    <name type="common">Wild cabbage</name>
    <dbReference type="NCBI Taxonomy" id="3712"/>
    <lineage>
        <taxon>Eukaryota</taxon>
        <taxon>Viridiplantae</taxon>
        <taxon>Streptophyta</taxon>
        <taxon>Embryophyta</taxon>
        <taxon>Tracheophyta</taxon>
        <taxon>Spermatophyta</taxon>
        <taxon>Magnoliopsida</taxon>
        <taxon>eudicotyledons</taxon>
        <taxon>Gunneridae</taxon>
        <taxon>Pentapetalae</taxon>
        <taxon>rosids</taxon>
        <taxon>malvids</taxon>
        <taxon>Brassicales</taxon>
        <taxon>Brassicaceae</taxon>
        <taxon>Brassiceae</taxon>
        <taxon>Brassica</taxon>
    </lineage>
</organism>
<dbReference type="AlphaFoldDB" id="A0A3P6ED95"/>
<reference evidence="1" key="1">
    <citation type="submission" date="2018-11" db="EMBL/GenBank/DDBJ databases">
        <authorList>
            <consortium name="Genoscope - CEA"/>
            <person name="William W."/>
        </authorList>
    </citation>
    <scope>NUCLEOTIDE SEQUENCE</scope>
</reference>
<sequence length="139" mass="14814">MILLVGIGTKILFSASTGVLLVPAVLAPVREVCFSKQSFFAWWVSGPGCARSFQFCSCPCASGNSLFGSEFYSGTPCLYSAGCGGNFHWDRYSISQCLTSTLSATQRGEAAKSLGCWGSVRALPCLLCRGRCVDRGSDR</sequence>
<evidence type="ECO:0000313" key="1">
    <source>
        <dbReference type="EMBL" id="VDD32075.1"/>
    </source>
</evidence>